<organism evidence="7 8">
    <name type="scientific">Intestinicryptomonas porci</name>
    <dbReference type="NCBI Taxonomy" id="2926320"/>
    <lineage>
        <taxon>Bacteria</taxon>
        <taxon>Pseudomonadati</taxon>
        <taxon>Verrucomicrobiota</taxon>
        <taxon>Opitutia</taxon>
        <taxon>Opitutales</taxon>
        <taxon>Intestinicryptomonaceae</taxon>
        <taxon>Intestinicryptomonas</taxon>
    </lineage>
</organism>
<gene>
    <name evidence="7" type="ORF">MOX91_01460</name>
</gene>
<evidence type="ECO:0000256" key="5">
    <source>
        <dbReference type="RuleBase" id="RU003887"/>
    </source>
</evidence>
<dbReference type="InterPro" id="IPR020094">
    <property type="entry name" value="TruA/RsuA/RluB/E/F_N"/>
</dbReference>
<dbReference type="Pfam" id="PF00849">
    <property type="entry name" value="PseudoU_synth_2"/>
    <property type="match status" value="1"/>
</dbReference>
<evidence type="ECO:0000313" key="7">
    <source>
        <dbReference type="EMBL" id="MDX8414855.1"/>
    </source>
</evidence>
<feature type="domain" description="RNA-binding S4" evidence="6">
    <location>
        <begin position="1"/>
        <end position="62"/>
    </location>
</feature>
<reference evidence="7 8" key="1">
    <citation type="submission" date="2022-03" db="EMBL/GenBank/DDBJ databases">
        <title>Novel taxa within the pig intestine.</title>
        <authorList>
            <person name="Wylensek D."/>
            <person name="Bishof K."/>
            <person name="Afrizal A."/>
            <person name="Clavel T."/>
        </authorList>
    </citation>
    <scope>NUCLEOTIDE SEQUENCE [LARGE SCALE GENOMIC DNA]</scope>
    <source>
        <strain evidence="7 8">CLA-KB-P66</strain>
    </source>
</reference>
<dbReference type="SUPFAM" id="SSF55174">
    <property type="entry name" value="Alpha-L RNA-binding motif"/>
    <property type="match status" value="1"/>
</dbReference>
<dbReference type="PANTHER" id="PTHR47683:SF4">
    <property type="entry name" value="PSEUDOURIDINE SYNTHASE"/>
    <property type="match status" value="1"/>
</dbReference>
<sequence length="242" mass="27772">MRIQKYLSQCGVCSRREAEKRILEGRVSLNGAPAEIGADVNPEKDRVVVDGKAVKGIVEEKVVLAMNKPVGYLCTNEDRFDGKTVFELLREPYSEMKLFCVGRLDKNSQGLLILTNDGELANFITHPSNGVVKRYRILLNRDFDKTLIPVLLDGVMHDGEKLRALRISTLANKDAPLYSRRLEVWLNQGRKREIRRMFEAVGYFVKELVRFQIGKYELRRISEGSYKKLQQKDIDKLKSNPQ</sequence>
<dbReference type="InterPro" id="IPR050343">
    <property type="entry name" value="RsuA_PseudoU_synthase"/>
</dbReference>
<keyword evidence="3 5" id="KW-0413">Isomerase</keyword>
<dbReference type="PROSITE" id="PS50889">
    <property type="entry name" value="S4"/>
    <property type="match status" value="1"/>
</dbReference>
<dbReference type="Gene3D" id="3.10.290.10">
    <property type="entry name" value="RNA-binding S4 domain"/>
    <property type="match status" value="1"/>
</dbReference>
<dbReference type="Gene3D" id="3.30.70.580">
    <property type="entry name" value="Pseudouridine synthase I, catalytic domain, N-terminal subdomain"/>
    <property type="match status" value="1"/>
</dbReference>
<dbReference type="InterPro" id="IPR036986">
    <property type="entry name" value="S4_RNA-bd_sf"/>
</dbReference>
<dbReference type="CDD" id="cd00165">
    <property type="entry name" value="S4"/>
    <property type="match status" value="1"/>
</dbReference>
<evidence type="ECO:0000256" key="3">
    <source>
        <dbReference type="ARBA" id="ARBA00023235"/>
    </source>
</evidence>
<dbReference type="NCBIfam" id="TIGR00093">
    <property type="entry name" value="pseudouridine synthase"/>
    <property type="match status" value="1"/>
</dbReference>
<evidence type="ECO:0000259" key="6">
    <source>
        <dbReference type="SMART" id="SM00363"/>
    </source>
</evidence>
<dbReference type="Gene3D" id="3.30.70.1560">
    <property type="entry name" value="Alpha-L RNA-binding motif"/>
    <property type="match status" value="1"/>
</dbReference>
<dbReference type="InterPro" id="IPR018496">
    <property type="entry name" value="PsdUridine_synth_RsuA/RluB_CS"/>
</dbReference>
<dbReference type="EC" id="5.4.99.-" evidence="5"/>
<comment type="similarity">
    <text evidence="1 5">Belongs to the pseudouridine synthase RsuA family.</text>
</comment>
<dbReference type="InterPro" id="IPR020103">
    <property type="entry name" value="PsdUridine_synth_cat_dom_sf"/>
</dbReference>
<keyword evidence="2 4" id="KW-0694">RNA-binding</keyword>
<dbReference type="Proteomes" id="UP001275932">
    <property type="component" value="Unassembled WGS sequence"/>
</dbReference>
<protein>
    <recommendedName>
        <fullName evidence="5">Pseudouridine synthase</fullName>
        <ecNumber evidence="5">5.4.99.-</ecNumber>
    </recommendedName>
</protein>
<dbReference type="EMBL" id="JALBUT010000001">
    <property type="protein sequence ID" value="MDX8414855.1"/>
    <property type="molecule type" value="Genomic_DNA"/>
</dbReference>
<dbReference type="InterPro" id="IPR002942">
    <property type="entry name" value="S4_RNA-bd"/>
</dbReference>
<dbReference type="RefSeq" id="WP_370396301.1">
    <property type="nucleotide sequence ID" value="NZ_JALBUT010000001.1"/>
</dbReference>
<dbReference type="SUPFAM" id="SSF55120">
    <property type="entry name" value="Pseudouridine synthase"/>
    <property type="match status" value="1"/>
</dbReference>
<dbReference type="PROSITE" id="PS01149">
    <property type="entry name" value="PSI_RSU"/>
    <property type="match status" value="1"/>
</dbReference>
<dbReference type="Pfam" id="PF01479">
    <property type="entry name" value="S4"/>
    <property type="match status" value="1"/>
</dbReference>
<name>A0ABU4WE62_9BACT</name>
<dbReference type="PANTHER" id="PTHR47683">
    <property type="entry name" value="PSEUDOURIDINE SYNTHASE FAMILY PROTEIN-RELATED"/>
    <property type="match status" value="1"/>
</dbReference>
<evidence type="ECO:0000313" key="8">
    <source>
        <dbReference type="Proteomes" id="UP001275932"/>
    </source>
</evidence>
<dbReference type="SMART" id="SM00363">
    <property type="entry name" value="S4"/>
    <property type="match status" value="1"/>
</dbReference>
<dbReference type="InterPro" id="IPR042092">
    <property type="entry name" value="PsdUridine_s_RsuA/RluB/E/F_cat"/>
</dbReference>
<proteinExistence type="inferred from homology"/>
<accession>A0ABU4WE62</accession>
<comment type="caution">
    <text evidence="7">The sequence shown here is derived from an EMBL/GenBank/DDBJ whole genome shotgun (WGS) entry which is preliminary data.</text>
</comment>
<dbReference type="InterPro" id="IPR000748">
    <property type="entry name" value="PsdUridine_synth_RsuA/RluB/E/F"/>
</dbReference>
<evidence type="ECO:0000256" key="2">
    <source>
        <dbReference type="ARBA" id="ARBA00022884"/>
    </source>
</evidence>
<keyword evidence="8" id="KW-1185">Reference proteome</keyword>
<evidence type="ECO:0000256" key="4">
    <source>
        <dbReference type="PROSITE-ProRule" id="PRU00182"/>
    </source>
</evidence>
<dbReference type="InterPro" id="IPR006145">
    <property type="entry name" value="PsdUridine_synth_RsuA/RluA"/>
</dbReference>
<evidence type="ECO:0000256" key="1">
    <source>
        <dbReference type="ARBA" id="ARBA00008348"/>
    </source>
</evidence>